<sequence>MGLITKYSATLYAGGSESNLQCNAIVNCFNDSQITPVMTAYFYHKGYFIPPNSKHIDKVNLRYSISEYSHFLDLLRNEKPVFYYYNEHTKVGYIRTGQEPVCEESLEKGAMEKVLT</sequence>
<reference evidence="1 2" key="1">
    <citation type="submission" date="2024-04" db="EMBL/GenBank/DDBJ databases">
        <title>whole genome sequencing of Lutimonas vermicola strain IMCC1616.</title>
        <authorList>
            <person name="Bae S.S."/>
        </authorList>
    </citation>
    <scope>NUCLEOTIDE SEQUENCE [LARGE SCALE GENOMIC DNA]</scope>
    <source>
        <strain evidence="1 2">IMCC1616</strain>
    </source>
</reference>
<keyword evidence="2" id="KW-1185">Reference proteome</keyword>
<name>A0ABU9L1M2_9FLAO</name>
<gene>
    <name evidence="1" type="ORF">AABB81_10525</name>
</gene>
<comment type="caution">
    <text evidence="1">The sequence shown here is derived from an EMBL/GenBank/DDBJ whole genome shotgun (WGS) entry which is preliminary data.</text>
</comment>
<dbReference type="EMBL" id="JBCDNA010000002">
    <property type="protein sequence ID" value="MEL4456332.1"/>
    <property type="molecule type" value="Genomic_DNA"/>
</dbReference>
<dbReference type="RefSeq" id="WP_342160444.1">
    <property type="nucleotide sequence ID" value="NZ_JBCDNA010000002.1"/>
</dbReference>
<evidence type="ECO:0000313" key="1">
    <source>
        <dbReference type="EMBL" id="MEL4456332.1"/>
    </source>
</evidence>
<accession>A0ABU9L1M2</accession>
<proteinExistence type="predicted"/>
<dbReference type="Proteomes" id="UP001474120">
    <property type="component" value="Unassembled WGS sequence"/>
</dbReference>
<evidence type="ECO:0000313" key="2">
    <source>
        <dbReference type="Proteomes" id="UP001474120"/>
    </source>
</evidence>
<protein>
    <submittedName>
        <fullName evidence="1">Uncharacterized protein</fullName>
    </submittedName>
</protein>
<organism evidence="1 2">
    <name type="scientific">Lutimonas vermicola</name>
    <dbReference type="NCBI Taxonomy" id="414288"/>
    <lineage>
        <taxon>Bacteria</taxon>
        <taxon>Pseudomonadati</taxon>
        <taxon>Bacteroidota</taxon>
        <taxon>Flavobacteriia</taxon>
        <taxon>Flavobacteriales</taxon>
        <taxon>Flavobacteriaceae</taxon>
        <taxon>Lutimonas</taxon>
    </lineage>
</organism>